<dbReference type="AlphaFoldDB" id="A0AAD1H961"/>
<organism evidence="1 2">
    <name type="scientific">Mycolicibacterium moriokaense</name>
    <dbReference type="NCBI Taxonomy" id="39691"/>
    <lineage>
        <taxon>Bacteria</taxon>
        <taxon>Bacillati</taxon>
        <taxon>Actinomycetota</taxon>
        <taxon>Actinomycetes</taxon>
        <taxon>Mycobacteriales</taxon>
        <taxon>Mycobacteriaceae</taxon>
        <taxon>Mycolicibacterium</taxon>
    </lineage>
</organism>
<gene>
    <name evidence="1" type="ORF">MMOR_14120</name>
</gene>
<reference evidence="1 2" key="1">
    <citation type="journal article" date="2019" name="Emerg. Microbes Infect.">
        <title>Comprehensive subspecies identification of 175 nontuberculous mycobacteria species based on 7547 genomic profiles.</title>
        <authorList>
            <person name="Matsumoto Y."/>
            <person name="Kinjo T."/>
            <person name="Motooka D."/>
            <person name="Nabeya D."/>
            <person name="Jung N."/>
            <person name="Uechi K."/>
            <person name="Horii T."/>
            <person name="Iida T."/>
            <person name="Fujita J."/>
            <person name="Nakamura S."/>
        </authorList>
    </citation>
    <scope>NUCLEOTIDE SEQUENCE [LARGE SCALE GENOMIC DNA]</scope>
    <source>
        <strain evidence="1 2">JCM 6375</strain>
    </source>
</reference>
<dbReference type="KEGG" id="mmor:MMOR_14120"/>
<keyword evidence="2" id="KW-1185">Reference proteome</keyword>
<protein>
    <submittedName>
        <fullName evidence="1">Uncharacterized protein</fullName>
    </submittedName>
</protein>
<accession>A0AAD1H961</accession>
<name>A0AAD1H961_9MYCO</name>
<sequence>MPVPLKRIDTTYSDFSDSVLIMNPQPLNDVLEALSRSLELDHGGVTRPQQAQITHAIATVINGRPDASVSLRRDGGLRLHDVYWVRDSMFGCVQVDRPADSSSTVPVSGWVRPLSSIEQIDIETEVVAHPVMGSHIEVKLKITIHWSATPEDPTVLDSTGSISAHVRLDLENLIQAVLAAHI</sequence>
<dbReference type="Proteomes" id="UP000466681">
    <property type="component" value="Chromosome"/>
</dbReference>
<evidence type="ECO:0000313" key="2">
    <source>
        <dbReference type="Proteomes" id="UP000466681"/>
    </source>
</evidence>
<evidence type="ECO:0000313" key="1">
    <source>
        <dbReference type="EMBL" id="BBX00476.1"/>
    </source>
</evidence>
<proteinExistence type="predicted"/>
<dbReference type="EMBL" id="AP022560">
    <property type="protein sequence ID" value="BBX00476.1"/>
    <property type="molecule type" value="Genomic_DNA"/>
</dbReference>